<feature type="chain" id="PRO_5046152671" evidence="1">
    <location>
        <begin position="21"/>
        <end position="1485"/>
    </location>
</feature>
<dbReference type="PROSITE" id="PS50883">
    <property type="entry name" value="EAL"/>
    <property type="match status" value="1"/>
</dbReference>
<dbReference type="EMBL" id="JAKIKU010000007">
    <property type="protein sequence ID" value="MCL1046335.1"/>
    <property type="molecule type" value="Genomic_DNA"/>
</dbReference>
<dbReference type="Pfam" id="PF00990">
    <property type="entry name" value="GGDEF"/>
    <property type="match status" value="1"/>
</dbReference>
<dbReference type="SUPFAM" id="SSF63829">
    <property type="entry name" value="Calcium-dependent phosphotriesterase"/>
    <property type="match status" value="2"/>
</dbReference>
<dbReference type="InterPro" id="IPR035919">
    <property type="entry name" value="EAL_sf"/>
</dbReference>
<dbReference type="Pfam" id="PF13426">
    <property type="entry name" value="PAS_9"/>
    <property type="match status" value="1"/>
</dbReference>
<dbReference type="SUPFAM" id="SSF55073">
    <property type="entry name" value="Nucleotide cyclase"/>
    <property type="match status" value="1"/>
</dbReference>
<dbReference type="SMART" id="SM00091">
    <property type="entry name" value="PAS"/>
    <property type="match status" value="1"/>
</dbReference>
<dbReference type="InterPro" id="IPR000700">
    <property type="entry name" value="PAS-assoc_C"/>
</dbReference>
<proteinExistence type="predicted"/>
<evidence type="ECO:0000256" key="1">
    <source>
        <dbReference type="SAM" id="SignalP"/>
    </source>
</evidence>
<feature type="domain" description="EAL" evidence="3">
    <location>
        <begin position="1218"/>
        <end position="1473"/>
    </location>
</feature>
<sequence>MNQFFTIVFLAIVFCTQAAAVNLVQRLFDAKDGLVDYTINDITFDDYGYVWLATQQGLYRVSSSTVRRIDQPGSADALSYENIKSLIKVGKTHLLLKSDLSLTLYDISTNQFYNLLIDPVDNFDNDPITSHTTLANDNVTLLTESGRVMTLDSSTLQLDYGLVLDDTLSWNSINPLQDNQIIYSSTNRIELRNALGELQSSIDWNVPNTSIRGLFIDKKQNIWAYSNKGLFSVDFTNKNISKVSISPFNIYQLVEDKLGHLWMSTTSGLLSWQPDSQVIKSYKDELKRDSDIDYVDDIAIDEHGLIWIGGSGEGLALLALKPDFLLDYFNKASPYKLVNEMIWSIYAEGEKLWLGGDGGLNIVDKQAVSTSLFLPDEFESSDSVYSSSSLDDKHLVLATTNGLFVYDKQSNQEIDFSEFAPDSNNLRGKELFVSYNDPQFNGRTWWGTHNEIHYWQPGFLDIRQVPLFTDDERHSKTKVSSIYRDLSNKLWVGGNKYLGYLDEQNKLVSLSDIIVSQYPNVGINNILQVDDNHLWLGTYQEGVLLFNLQTHEITSFNDVWNVECDTIYFFEKTARYNLIGCENSLIRQDIKSEAIEVFSVHDGFTASEFNEAAAFYDPKAGLYIGSPDGAMLVDVEKLEHRSRSQQISLESISVYYEAETELYLLADSFQTVRPDAKLISFQMTTFDYIDTAPISIKYRLRLDGSNKKSNYILLEGQTQINIADLRAGAYTLELLHKQQGVWSSEPFQFQFTVDEYWWASQWFKMLVLFTILFIAFTSVWLRQKQVRRVIGINSALRESEDKLRQSLRGSDSDLWEWDNKSNRIHFENQSGILGERRQFSYLISDLPIIEEDKDTVNQQWIGLLKGEHNSVDVEFRYYRGEEKIGWLRIRGRVVSRDAESGQLTKVAGIYTEISEQRELQNEIDLFAKAFENTSEGMLILDHDKKIKVLNSAANTLLTSSHNQLIGAFFESLIPSQNESEIIDNLLKSERSWNGELTFIGESKQYFPVWANISVMLDKQGNTQHYVVVFSDITVRKQNELNLRHLANNDMLTGLANRSMFNSRLSAITQQAQRTNEKLALLFLDLDRFKHVNDSYGHSMGDALLVEAAKRLQGSVGDNHFVCRFGGDEFVILLRDADDVDQINLIAEKILQEIGAPFKLFGREFFVSTSIGISMWPEDTLDPETLIKNADLAMYHAKDEGRGNFQYYSAERNAEAQYHLRIESELRKALENNDLALFYQPQIDILQGDKFIGMEALIRWQHPEDGFIRPDVFIKVAESCGLIIDIDLWVLRQACTDGARWYALYDQPFQLSVNVSAVQFRQIDFIDSLKAILEDTGMPPHCLAIEITEGVLMKELQVAVSHLTKLKQLGIEVAIDDFGTGYSSLAYLRNFEVNTLKIDRSFLIDIATNEADQAIVSSIIELARNLKLHVVAEGIESNEQMEQVFSRGCYIIQGYYFAKPMPREQLDAFIGITETSSTGIDVIDAE</sequence>
<evidence type="ECO:0000313" key="6">
    <source>
        <dbReference type="Proteomes" id="UP001202134"/>
    </source>
</evidence>
<dbReference type="InterPro" id="IPR029787">
    <property type="entry name" value="Nucleotide_cyclase"/>
</dbReference>
<evidence type="ECO:0000313" key="5">
    <source>
        <dbReference type="EMBL" id="MCL1046335.1"/>
    </source>
</evidence>
<dbReference type="InterPro" id="IPR001610">
    <property type="entry name" value="PAC"/>
</dbReference>
<protein>
    <submittedName>
        <fullName evidence="5">EAL domain-containing protein</fullName>
    </submittedName>
</protein>
<evidence type="ECO:0000259" key="2">
    <source>
        <dbReference type="PROSITE" id="PS50113"/>
    </source>
</evidence>
<dbReference type="InterPro" id="IPR000160">
    <property type="entry name" value="GGDEF_dom"/>
</dbReference>
<dbReference type="Proteomes" id="UP001202134">
    <property type="component" value="Unassembled WGS sequence"/>
</dbReference>
<dbReference type="InterPro" id="IPR043128">
    <property type="entry name" value="Rev_trsase/Diguanyl_cyclase"/>
</dbReference>
<dbReference type="InterPro" id="IPR035965">
    <property type="entry name" value="PAS-like_dom_sf"/>
</dbReference>
<organism evidence="5 6">
    <name type="scientific">Shewanella electrodiphila</name>
    <dbReference type="NCBI Taxonomy" id="934143"/>
    <lineage>
        <taxon>Bacteria</taxon>
        <taxon>Pseudomonadati</taxon>
        <taxon>Pseudomonadota</taxon>
        <taxon>Gammaproteobacteria</taxon>
        <taxon>Alteromonadales</taxon>
        <taxon>Shewanellaceae</taxon>
        <taxon>Shewanella</taxon>
    </lineage>
</organism>
<feature type="domain" description="PAC" evidence="2">
    <location>
        <begin position="871"/>
        <end position="925"/>
    </location>
</feature>
<feature type="signal peptide" evidence="1">
    <location>
        <begin position="1"/>
        <end position="20"/>
    </location>
</feature>
<name>A0ABT0KR60_9GAMM</name>
<gene>
    <name evidence="5" type="ORF">L2737_13545</name>
</gene>
<accession>A0ABT0KR60</accession>
<dbReference type="PROSITE" id="PS50887">
    <property type="entry name" value="GGDEF"/>
    <property type="match status" value="1"/>
</dbReference>
<dbReference type="NCBIfam" id="TIGR00254">
    <property type="entry name" value="GGDEF"/>
    <property type="match status" value="1"/>
</dbReference>
<dbReference type="PANTHER" id="PTHR44757:SF2">
    <property type="entry name" value="BIOFILM ARCHITECTURE MAINTENANCE PROTEIN MBAA"/>
    <property type="match status" value="1"/>
</dbReference>
<dbReference type="InterPro" id="IPR001633">
    <property type="entry name" value="EAL_dom"/>
</dbReference>
<dbReference type="InterPro" id="IPR015943">
    <property type="entry name" value="WD40/YVTN_repeat-like_dom_sf"/>
</dbReference>
<dbReference type="InterPro" id="IPR013783">
    <property type="entry name" value="Ig-like_fold"/>
</dbReference>
<dbReference type="SUPFAM" id="SSF55785">
    <property type="entry name" value="PYP-like sensor domain (PAS domain)"/>
    <property type="match status" value="2"/>
</dbReference>
<comment type="caution">
    <text evidence="5">The sequence shown here is derived from an EMBL/GenBank/DDBJ whole genome shotgun (WGS) entry which is preliminary data.</text>
</comment>
<dbReference type="CDD" id="cd01948">
    <property type="entry name" value="EAL"/>
    <property type="match status" value="1"/>
</dbReference>
<dbReference type="Gene3D" id="3.20.20.450">
    <property type="entry name" value="EAL domain"/>
    <property type="match status" value="1"/>
</dbReference>
<keyword evidence="1" id="KW-0732">Signal</keyword>
<evidence type="ECO:0000259" key="3">
    <source>
        <dbReference type="PROSITE" id="PS50883"/>
    </source>
</evidence>
<keyword evidence="6" id="KW-1185">Reference proteome</keyword>
<dbReference type="Gene3D" id="3.30.450.20">
    <property type="entry name" value="PAS domain"/>
    <property type="match status" value="2"/>
</dbReference>
<reference evidence="5 6" key="1">
    <citation type="submission" date="2022-01" db="EMBL/GenBank/DDBJ databases">
        <title>Whole genome-based taxonomy of the Shewanellaceae.</title>
        <authorList>
            <person name="Martin-Rodriguez A.J."/>
        </authorList>
    </citation>
    <scope>NUCLEOTIDE SEQUENCE [LARGE SCALE GENOMIC DNA]</scope>
    <source>
        <strain evidence="5 6">DSM 24955</strain>
    </source>
</reference>
<dbReference type="SMART" id="SM00086">
    <property type="entry name" value="PAC"/>
    <property type="match status" value="2"/>
</dbReference>
<dbReference type="Gene3D" id="3.30.70.270">
    <property type="match status" value="1"/>
</dbReference>
<dbReference type="CDD" id="cd00130">
    <property type="entry name" value="PAS"/>
    <property type="match status" value="1"/>
</dbReference>
<dbReference type="Gene3D" id="2.60.40.10">
    <property type="entry name" value="Immunoglobulins"/>
    <property type="match status" value="1"/>
</dbReference>
<dbReference type="SMART" id="SM00267">
    <property type="entry name" value="GGDEF"/>
    <property type="match status" value="1"/>
</dbReference>
<dbReference type="Pfam" id="PF00563">
    <property type="entry name" value="EAL"/>
    <property type="match status" value="1"/>
</dbReference>
<dbReference type="SMART" id="SM00052">
    <property type="entry name" value="EAL"/>
    <property type="match status" value="1"/>
</dbReference>
<feature type="domain" description="GGDEF" evidence="4">
    <location>
        <begin position="1076"/>
        <end position="1209"/>
    </location>
</feature>
<dbReference type="PANTHER" id="PTHR44757">
    <property type="entry name" value="DIGUANYLATE CYCLASE DGCP"/>
    <property type="match status" value="1"/>
</dbReference>
<dbReference type="PROSITE" id="PS50113">
    <property type="entry name" value="PAC"/>
    <property type="match status" value="2"/>
</dbReference>
<feature type="domain" description="PAC" evidence="2">
    <location>
        <begin position="992"/>
        <end position="1044"/>
    </location>
</feature>
<dbReference type="SUPFAM" id="SSF141868">
    <property type="entry name" value="EAL domain-like"/>
    <property type="match status" value="1"/>
</dbReference>
<dbReference type="RefSeq" id="WP_248956043.1">
    <property type="nucleotide sequence ID" value="NZ_JAKIKU010000007.1"/>
</dbReference>
<dbReference type="CDD" id="cd01949">
    <property type="entry name" value="GGDEF"/>
    <property type="match status" value="1"/>
</dbReference>
<dbReference type="NCBIfam" id="TIGR00229">
    <property type="entry name" value="sensory_box"/>
    <property type="match status" value="1"/>
</dbReference>
<dbReference type="Gene3D" id="2.130.10.10">
    <property type="entry name" value="YVTN repeat-like/Quinoprotein amine dehydrogenase"/>
    <property type="match status" value="3"/>
</dbReference>
<evidence type="ECO:0000259" key="4">
    <source>
        <dbReference type="PROSITE" id="PS50887"/>
    </source>
</evidence>
<dbReference type="InterPro" id="IPR000014">
    <property type="entry name" value="PAS"/>
</dbReference>
<dbReference type="InterPro" id="IPR052155">
    <property type="entry name" value="Biofilm_reg_signaling"/>
</dbReference>